<sequence length="183" mass="19976">MSFDQWVLDSAVSQRTAWLVDVVDVITDSGGTLASWLIATLLTIVLLVRGLRTEALLIAGSMLTGLLVMSGLKRIFTRTRPPLPERLIEIDSYSFPSGHAMMSAILATSVAAVILRLALPRLAKMAMLASLGLYTIAVGFSRVYLAAHWMTDVLAGWAFGMVWAGVWIWGTAQIRKRRALVTS</sequence>
<protein>
    <submittedName>
        <fullName evidence="4">Phosphatase PAP2 family protein</fullName>
    </submittedName>
</protein>
<dbReference type="EMBL" id="MRBO01000516">
    <property type="protein sequence ID" value="KAB2583682.1"/>
    <property type="molecule type" value="Genomic_DNA"/>
</dbReference>
<evidence type="ECO:0000256" key="1">
    <source>
        <dbReference type="SAM" id="Phobius"/>
    </source>
</evidence>
<feature type="transmembrane region" description="Helical" evidence="1">
    <location>
        <begin position="126"/>
        <end position="147"/>
    </location>
</feature>
<feature type="transmembrane region" description="Helical" evidence="1">
    <location>
        <begin position="153"/>
        <end position="170"/>
    </location>
</feature>
<dbReference type="EMBL" id="CP124545">
    <property type="protein sequence ID" value="WGV48335.2"/>
    <property type="molecule type" value="Genomic_DNA"/>
</dbReference>
<dbReference type="PANTHER" id="PTHR14969">
    <property type="entry name" value="SPHINGOSINE-1-PHOSPHATE PHOSPHOHYDROLASE"/>
    <property type="match status" value="1"/>
</dbReference>
<dbReference type="CDD" id="cd03392">
    <property type="entry name" value="PAP2_like_2"/>
    <property type="match status" value="1"/>
</dbReference>
<evidence type="ECO:0000313" key="5">
    <source>
        <dbReference type="EMBL" id="WGV48335.2"/>
    </source>
</evidence>
<organism evidence="4 7">
    <name type="scientific">Rhodococcus erythropolis</name>
    <name type="common">Arthrobacter picolinophilus</name>
    <dbReference type="NCBI Taxonomy" id="1833"/>
    <lineage>
        <taxon>Bacteria</taxon>
        <taxon>Bacillati</taxon>
        <taxon>Actinomycetota</taxon>
        <taxon>Actinomycetes</taxon>
        <taxon>Mycobacteriales</taxon>
        <taxon>Nocardiaceae</taxon>
        <taxon>Rhodococcus</taxon>
        <taxon>Rhodococcus erythropolis group</taxon>
    </lineage>
</organism>
<keyword evidence="1" id="KW-1133">Transmembrane helix</keyword>
<dbReference type="Gene3D" id="1.20.144.10">
    <property type="entry name" value="Phosphatidic acid phosphatase type 2/haloperoxidase"/>
    <property type="match status" value="2"/>
</dbReference>
<dbReference type="Proteomes" id="UP000325576">
    <property type="component" value="Unassembled WGS sequence"/>
</dbReference>
<reference evidence="4 7" key="2">
    <citation type="submission" date="2020-12" db="EMBL/GenBank/DDBJ databases">
        <title>Draft genome sequence of furan degrading bacterial strain FUR100.</title>
        <authorList>
            <person name="Woiski C."/>
        </authorList>
    </citation>
    <scope>NUCLEOTIDE SEQUENCE [LARGE SCALE GENOMIC DNA]</scope>
    <source>
        <strain evidence="4 7">FUR100</strain>
    </source>
</reference>
<feature type="transmembrane region" description="Helical" evidence="1">
    <location>
        <begin position="29"/>
        <end position="48"/>
    </location>
</feature>
<dbReference type="RefSeq" id="WP_020908797.1">
    <property type="nucleotide sequence ID" value="NZ_CP011295.1"/>
</dbReference>
<keyword evidence="7" id="KW-1185">Reference proteome</keyword>
<dbReference type="SUPFAM" id="SSF48317">
    <property type="entry name" value="Acid phosphatase/Vanadium-dependent haloperoxidase"/>
    <property type="match status" value="1"/>
</dbReference>
<evidence type="ECO:0000313" key="6">
    <source>
        <dbReference type="Proteomes" id="UP000325576"/>
    </source>
</evidence>
<keyword evidence="1" id="KW-0812">Transmembrane</keyword>
<dbReference type="OMA" id="MLFVYMG"/>
<dbReference type="Proteomes" id="UP000627573">
    <property type="component" value="Unassembled WGS sequence"/>
</dbReference>
<keyword evidence="1" id="KW-0472">Membrane</keyword>
<dbReference type="KEGG" id="reb:XU06_21960"/>
<accession>A0A0C3A7D2</accession>
<feature type="domain" description="Phosphatidic acid phosphatase type 2/haloperoxidase" evidence="2">
    <location>
        <begin position="55"/>
        <end position="168"/>
    </location>
</feature>
<name>A0A0C3A7D2_RHOER</name>
<evidence type="ECO:0000313" key="3">
    <source>
        <dbReference type="EMBL" id="KAB2583682.1"/>
    </source>
</evidence>
<evidence type="ECO:0000313" key="7">
    <source>
        <dbReference type="Proteomes" id="UP000627573"/>
    </source>
</evidence>
<dbReference type="SMART" id="SM00014">
    <property type="entry name" value="acidPPc"/>
    <property type="match status" value="1"/>
</dbReference>
<reference evidence="5" key="3">
    <citation type="submission" date="2023-08" db="EMBL/GenBank/DDBJ databases">
        <title>Isolation and Characterization of Rhodococcus erythropolis MGMM8.</title>
        <authorList>
            <person name="Diabankana R.G.C."/>
            <person name="Afordoanyi D.M."/>
            <person name="Validov S.Z."/>
        </authorList>
    </citation>
    <scope>NUCLEOTIDE SEQUENCE</scope>
    <source>
        <strain evidence="5">MGMM8</strain>
    </source>
</reference>
<proteinExistence type="predicted"/>
<dbReference type="AlphaFoldDB" id="A0A0C3A7D2"/>
<feature type="transmembrane region" description="Helical" evidence="1">
    <location>
        <begin position="55"/>
        <end position="76"/>
    </location>
</feature>
<evidence type="ECO:0000259" key="2">
    <source>
        <dbReference type="SMART" id="SM00014"/>
    </source>
</evidence>
<dbReference type="PANTHER" id="PTHR14969:SF13">
    <property type="entry name" value="AT30094P"/>
    <property type="match status" value="1"/>
</dbReference>
<dbReference type="Proteomes" id="UP001230933">
    <property type="component" value="Chromosome"/>
</dbReference>
<dbReference type="InterPro" id="IPR036938">
    <property type="entry name" value="PAP2/HPO_sf"/>
</dbReference>
<reference evidence="3 6" key="1">
    <citation type="journal article" date="2017" name="Poromechanics V (2013)">
        <title>Genomic Characterization of the Arsenic-Tolerant Actinobacterium, &lt;i&gt;Rhodococcus erythropolis&lt;/i&gt; S43.</title>
        <authorList>
            <person name="Retamal-Morales G."/>
            <person name="Mehnert M."/>
            <person name="Schwabe R."/>
            <person name="Tischler D."/>
            <person name="Schloemann M."/>
            <person name="Levican G.J."/>
        </authorList>
    </citation>
    <scope>NUCLEOTIDE SEQUENCE [LARGE SCALE GENOMIC DNA]</scope>
    <source>
        <strain evidence="3 6">S43</strain>
    </source>
</reference>
<evidence type="ECO:0000313" key="4">
    <source>
        <dbReference type="EMBL" id="MBH5145933.1"/>
    </source>
</evidence>
<dbReference type="EMBL" id="JAECSB010000085">
    <property type="protein sequence ID" value="MBH5145933.1"/>
    <property type="molecule type" value="Genomic_DNA"/>
</dbReference>
<gene>
    <name evidence="3" type="ORF">BS297_19400</name>
    <name evidence="4" type="ORF">I3517_25365</name>
    <name evidence="5" type="ORF">QIE55_22765</name>
</gene>
<dbReference type="Pfam" id="PF01569">
    <property type="entry name" value="PAP2"/>
    <property type="match status" value="1"/>
</dbReference>
<dbReference type="InterPro" id="IPR000326">
    <property type="entry name" value="PAP2/HPO"/>
</dbReference>
<feature type="transmembrane region" description="Helical" evidence="1">
    <location>
        <begin position="96"/>
        <end position="119"/>
    </location>
</feature>